<dbReference type="EMBL" id="CP092488">
    <property type="protein sequence ID" value="UMB67533.1"/>
    <property type="molecule type" value="Genomic_DNA"/>
</dbReference>
<keyword evidence="4" id="KW-1185">Reference proteome</keyword>
<sequence length="392" mass="41118">MAEQSDVGGGAAESEAASLTGFTVAITASRRVDEFTAMLRRRGAEVVAAAAISMVPLADDVRLRAATHDVIDAPPDVLIATTGIGFRGWVEAAEGWGFAEELLAALGKARVISRGPKATGALRAAGLREEWSPVSESSEEVLAHLTVDDLDGKRVAVQLHGATDEWDPVPGFIDTLVERGATVVAVPVYRWEPPEQLGPLDALIEKVALGGVDAITFTSAPAVASFLMRADDLRLTEAVRRAMKATVTPFCVGPVTARPLCNAGVPSVQPDRMRLGALARAVADELPRQKPDLVVAGHTLGVRASCAVVDGVVRDLSPNSLVLLKMLAAAPGAVVSRDVMLEALGGDDPHVVEAAVARLRSAIGVKELIATAVKRGYRLAVDFMPDEAESVR</sequence>
<dbReference type="PANTHER" id="PTHR40082">
    <property type="entry name" value="BLR5956 PROTEIN"/>
    <property type="match status" value="1"/>
</dbReference>
<proteinExistence type="predicted"/>
<keyword evidence="3" id="KW-0456">Lyase</keyword>
<dbReference type="RefSeq" id="WP_240257995.1">
    <property type="nucleotide sequence ID" value="NZ_CP092488.2"/>
</dbReference>
<name>A0ABY3VLI2_9MYCO</name>
<dbReference type="PANTHER" id="PTHR40082:SF1">
    <property type="entry name" value="BLR5956 PROTEIN"/>
    <property type="match status" value="1"/>
</dbReference>
<evidence type="ECO:0000313" key="3">
    <source>
        <dbReference type="EMBL" id="UMB67533.1"/>
    </source>
</evidence>
<dbReference type="Pfam" id="PF02602">
    <property type="entry name" value="HEM4"/>
    <property type="match status" value="1"/>
</dbReference>
<dbReference type="GO" id="GO:0004852">
    <property type="term" value="F:uroporphyrinogen-III synthase activity"/>
    <property type="evidence" value="ECO:0007669"/>
    <property type="project" value="UniProtKB-EC"/>
</dbReference>
<dbReference type="InterPro" id="IPR036388">
    <property type="entry name" value="WH-like_DNA-bd_sf"/>
</dbReference>
<dbReference type="NCBIfam" id="NF005568">
    <property type="entry name" value="PRK07239.1"/>
    <property type="match status" value="1"/>
</dbReference>
<evidence type="ECO:0000256" key="1">
    <source>
        <dbReference type="ARBA" id="ARBA00023125"/>
    </source>
</evidence>
<accession>A0ABY3VLI2</accession>
<evidence type="ECO:0000313" key="4">
    <source>
        <dbReference type="Proteomes" id="UP001055336"/>
    </source>
</evidence>
<organism evidence="3 4">
    <name type="scientific">Mycobacterium paraterrae</name>
    <dbReference type="NCBI Taxonomy" id="577492"/>
    <lineage>
        <taxon>Bacteria</taxon>
        <taxon>Bacillati</taxon>
        <taxon>Actinomycetota</taxon>
        <taxon>Actinomycetes</taxon>
        <taxon>Mycobacteriales</taxon>
        <taxon>Mycobacteriaceae</taxon>
        <taxon>Mycobacterium</taxon>
    </lineage>
</organism>
<dbReference type="InterPro" id="IPR036108">
    <property type="entry name" value="4pyrrol_syn_uPrphyn_synt_sf"/>
</dbReference>
<dbReference type="Proteomes" id="UP001055336">
    <property type="component" value="Chromosome"/>
</dbReference>
<dbReference type="Pfam" id="PF00486">
    <property type="entry name" value="Trans_reg_C"/>
    <property type="match status" value="1"/>
</dbReference>
<gene>
    <name evidence="3" type="ORF">MKK62_13460</name>
</gene>
<dbReference type="InterPro" id="IPR003754">
    <property type="entry name" value="4pyrrol_synth_uPrphyn_synth"/>
</dbReference>
<feature type="domain" description="OmpR/PhoB-type" evidence="2">
    <location>
        <begin position="311"/>
        <end position="379"/>
    </location>
</feature>
<dbReference type="CDD" id="cd06578">
    <property type="entry name" value="HemD"/>
    <property type="match status" value="1"/>
</dbReference>
<dbReference type="Gene3D" id="1.10.10.10">
    <property type="entry name" value="Winged helix-like DNA-binding domain superfamily/Winged helix DNA-binding domain"/>
    <property type="match status" value="1"/>
</dbReference>
<keyword evidence="1" id="KW-0238">DNA-binding</keyword>
<dbReference type="SMART" id="SM00862">
    <property type="entry name" value="Trans_reg_C"/>
    <property type="match status" value="1"/>
</dbReference>
<dbReference type="CDD" id="cd00383">
    <property type="entry name" value="trans_reg_C"/>
    <property type="match status" value="1"/>
</dbReference>
<dbReference type="InterPro" id="IPR001867">
    <property type="entry name" value="OmpR/PhoB-type_DNA-bd"/>
</dbReference>
<dbReference type="InterPro" id="IPR016032">
    <property type="entry name" value="Sig_transdc_resp-reg_C-effctor"/>
</dbReference>
<protein>
    <submittedName>
        <fullName evidence="3">Uroporphyrinogen-III synthase</fullName>
        <ecNumber evidence="3">4.2.1.75</ecNumber>
    </submittedName>
</protein>
<dbReference type="SUPFAM" id="SSF46894">
    <property type="entry name" value="C-terminal effector domain of the bipartite response regulators"/>
    <property type="match status" value="1"/>
</dbReference>
<dbReference type="EC" id="4.2.1.75" evidence="3"/>
<dbReference type="SUPFAM" id="SSF69618">
    <property type="entry name" value="HemD-like"/>
    <property type="match status" value="1"/>
</dbReference>
<reference evidence="3" key="1">
    <citation type="submission" date="2022-08" db="EMBL/GenBank/DDBJ databases">
        <title>Whole genome sequencing of non-tuberculosis mycobacteria type-strains.</title>
        <authorList>
            <person name="Igarashi Y."/>
            <person name="Osugi A."/>
            <person name="Mitarai S."/>
        </authorList>
    </citation>
    <scope>NUCLEOTIDE SEQUENCE</scope>
    <source>
        <strain evidence="3">DSM 45127</strain>
    </source>
</reference>
<dbReference type="InterPro" id="IPR039793">
    <property type="entry name" value="UROS/Hem4"/>
</dbReference>
<evidence type="ECO:0000259" key="2">
    <source>
        <dbReference type="SMART" id="SM00862"/>
    </source>
</evidence>
<dbReference type="Gene3D" id="3.40.50.10090">
    <property type="match status" value="2"/>
</dbReference>